<evidence type="ECO:0000256" key="1">
    <source>
        <dbReference type="SAM" id="MobiDB-lite"/>
    </source>
</evidence>
<protein>
    <recommendedName>
        <fullName evidence="2">Peptidase M14 domain-containing protein</fullName>
    </recommendedName>
</protein>
<dbReference type="EMBL" id="UINC01006601">
    <property type="protein sequence ID" value="SVA28532.1"/>
    <property type="molecule type" value="Genomic_DNA"/>
</dbReference>
<organism evidence="3">
    <name type="scientific">marine metagenome</name>
    <dbReference type="NCBI Taxonomy" id="408172"/>
    <lineage>
        <taxon>unclassified sequences</taxon>
        <taxon>metagenomes</taxon>
        <taxon>ecological metagenomes</taxon>
    </lineage>
</organism>
<gene>
    <name evidence="3" type="ORF">METZ01_LOCUS81386</name>
</gene>
<sequence>MKQFLPIYLFTFLFGQQDIQLPMNIKGVRYNSSIPKPEEIIGHAIGTRHTRTDQVVDYFEALASRSNRIILNDHALTHEGRRLIHAIVTHPDNHENLETIREANLKLSDKPNSMSDQDLNKMPLVAYLGFSIHGDEASGTEASLLLLYHLAAGSGKQIDDILKNTVLIIDPMFNPDGRDRFVNWVNGNRGRVPTSDTQDREHNQPWPRGRTNHYLFDMNRDWMPVTQPESNGRIKLFHHWRPQFLLDAHEMGGNSTFFFQPGIPSRNNPNTPKGSIELANKLIPFHAKRLDSIQSMYYSQQSYDDFYYGKGSTFGDIHGSVGILFEQASSRALESETNQGRLVYAFTIRNHYMSTLGTLDGLVALRKEFLAYHQDFYATAPDAAKKTQVKGYLVSLNQNRTRAQMLIQNLQKHRIVVHELKKSMTVKQTKFNPGEAVIIPSDQPQTRFLKGIMERMTTFEDSLFYDVSAWTLPLAYGVESYELKQNPNAYIGTQLGLVELDGGMLIGGKAKSAYLMKWDRYYAPKSLYSIMDLGIRPRLTTQAFSAVVDGKEMQFDRGTIVIPAYQRDADATISQEKIHKMMIHLAKMDHVNIYASNTASTPSGPDLGGAYQGVLQKPKVAILSGDGTSSYGVGEVWHLLNFRMGIPVSLLNAKQLNTRKLSKYNTIIVPDGFYSNLDSTDIKTLKDWVLNGGTLIATQTGSRWVVNKKILNEKLKKGGMDTLDIPYDQAPMVTGAQRIGGAIFEVSLDNTHPIAYGYNKKTPMFRRGDTFFELSTSTAANVGRYTKNPLLSGYISEEKLKEIQNSASIIARRQGGGHVILFADNPSFRAFWYGSNGLLLNAVFFGQAF</sequence>
<feature type="domain" description="Peptidase M14" evidence="2">
    <location>
        <begin position="57"/>
        <end position="223"/>
    </location>
</feature>
<dbReference type="SUPFAM" id="SSF53187">
    <property type="entry name" value="Zn-dependent exopeptidases"/>
    <property type="match status" value="1"/>
</dbReference>
<accession>A0A381UK24</accession>
<reference evidence="3" key="1">
    <citation type="submission" date="2018-05" db="EMBL/GenBank/DDBJ databases">
        <authorList>
            <person name="Lanie J.A."/>
            <person name="Ng W.-L."/>
            <person name="Kazmierczak K.M."/>
            <person name="Andrzejewski T.M."/>
            <person name="Davidsen T.M."/>
            <person name="Wayne K.J."/>
            <person name="Tettelin H."/>
            <person name="Glass J.I."/>
            <person name="Rusch D."/>
            <person name="Podicherti R."/>
            <person name="Tsui H.-C.T."/>
            <person name="Winkler M.E."/>
        </authorList>
    </citation>
    <scope>NUCLEOTIDE SEQUENCE</scope>
</reference>
<dbReference type="InterPro" id="IPR000834">
    <property type="entry name" value="Peptidase_M14"/>
</dbReference>
<dbReference type="CDD" id="cd06238">
    <property type="entry name" value="M14-like"/>
    <property type="match status" value="1"/>
</dbReference>
<dbReference type="GO" id="GO:0008270">
    <property type="term" value="F:zinc ion binding"/>
    <property type="evidence" value="ECO:0007669"/>
    <property type="project" value="InterPro"/>
</dbReference>
<dbReference type="AlphaFoldDB" id="A0A381UK24"/>
<proteinExistence type="predicted"/>
<dbReference type="Gene3D" id="3.40.630.10">
    <property type="entry name" value="Zn peptidases"/>
    <property type="match status" value="1"/>
</dbReference>
<dbReference type="SUPFAM" id="SSF52317">
    <property type="entry name" value="Class I glutamine amidotransferase-like"/>
    <property type="match status" value="1"/>
</dbReference>
<dbReference type="GO" id="GO:0004181">
    <property type="term" value="F:metallocarboxypeptidase activity"/>
    <property type="evidence" value="ECO:0007669"/>
    <property type="project" value="InterPro"/>
</dbReference>
<dbReference type="Pfam" id="PF00246">
    <property type="entry name" value="Peptidase_M14"/>
    <property type="match status" value="1"/>
</dbReference>
<dbReference type="CDD" id="cd03143">
    <property type="entry name" value="A4_beta-galactosidase_middle_domain"/>
    <property type="match status" value="1"/>
</dbReference>
<evidence type="ECO:0000313" key="3">
    <source>
        <dbReference type="EMBL" id="SVA28532.1"/>
    </source>
</evidence>
<evidence type="ECO:0000259" key="2">
    <source>
        <dbReference type="Pfam" id="PF00246"/>
    </source>
</evidence>
<dbReference type="GO" id="GO:0006508">
    <property type="term" value="P:proteolysis"/>
    <property type="evidence" value="ECO:0007669"/>
    <property type="project" value="InterPro"/>
</dbReference>
<dbReference type="Gene3D" id="3.40.50.880">
    <property type="match status" value="1"/>
</dbReference>
<dbReference type="InterPro" id="IPR029062">
    <property type="entry name" value="Class_I_gatase-like"/>
</dbReference>
<feature type="region of interest" description="Disordered" evidence="1">
    <location>
        <begin position="189"/>
        <end position="208"/>
    </location>
</feature>
<name>A0A381UK24_9ZZZZ</name>